<dbReference type="GO" id="GO:0030247">
    <property type="term" value="F:polysaccharide binding"/>
    <property type="evidence" value="ECO:0007669"/>
    <property type="project" value="UniProtKB-UniRule"/>
</dbReference>
<dbReference type="PROSITE" id="PS00656">
    <property type="entry name" value="GLYCOSYL_HYDROL_F6_2"/>
    <property type="match status" value="1"/>
</dbReference>
<protein>
    <recommendedName>
        <fullName evidence="9">Glucanase</fullName>
        <ecNumber evidence="9">3.2.1.-</ecNumber>
    </recommendedName>
</protein>
<keyword evidence="2 9" id="KW-0378">Hydrolase</keyword>
<dbReference type="PROSITE" id="PS51257">
    <property type="entry name" value="PROKAR_LIPOPROTEIN"/>
    <property type="match status" value="1"/>
</dbReference>
<evidence type="ECO:0000259" key="11">
    <source>
        <dbReference type="PROSITE" id="PS51173"/>
    </source>
</evidence>
<feature type="region of interest" description="Disordered" evidence="10">
    <location>
        <begin position="23"/>
        <end position="42"/>
    </location>
</feature>
<evidence type="ECO:0000256" key="5">
    <source>
        <dbReference type="ARBA" id="ARBA00023277"/>
    </source>
</evidence>
<dbReference type="OrthoDB" id="309899at2"/>
<evidence type="ECO:0000256" key="1">
    <source>
        <dbReference type="ARBA" id="ARBA00022729"/>
    </source>
</evidence>
<organism evidence="12 13">
    <name type="scientific">Demequina mangrovi</name>
    <dbReference type="NCBI Taxonomy" id="1043493"/>
    <lineage>
        <taxon>Bacteria</taxon>
        <taxon>Bacillati</taxon>
        <taxon>Actinomycetota</taxon>
        <taxon>Actinomycetes</taxon>
        <taxon>Micrococcales</taxon>
        <taxon>Demequinaceae</taxon>
        <taxon>Demequina</taxon>
    </lineage>
</organism>
<dbReference type="GO" id="GO:0004553">
    <property type="term" value="F:hydrolase activity, hydrolyzing O-glycosyl compounds"/>
    <property type="evidence" value="ECO:0007669"/>
    <property type="project" value="InterPro"/>
</dbReference>
<dbReference type="EMBL" id="FNZI01000002">
    <property type="protein sequence ID" value="SEJ09322.1"/>
    <property type="molecule type" value="Genomic_DNA"/>
</dbReference>
<dbReference type="InterPro" id="IPR036434">
    <property type="entry name" value="Beta_cellobiohydrolase_sf"/>
</dbReference>
<dbReference type="PROSITE" id="PS51173">
    <property type="entry name" value="CBM2"/>
    <property type="match status" value="1"/>
</dbReference>
<dbReference type="Pfam" id="PF00553">
    <property type="entry name" value="CBM_2"/>
    <property type="match status" value="1"/>
</dbReference>
<dbReference type="Pfam" id="PF01341">
    <property type="entry name" value="Glyco_hydro_6"/>
    <property type="match status" value="1"/>
</dbReference>
<accession>A0A1H6W9T8</accession>
<reference evidence="13" key="1">
    <citation type="submission" date="2016-10" db="EMBL/GenBank/DDBJ databases">
        <authorList>
            <person name="Varghese N."/>
        </authorList>
    </citation>
    <scope>NUCLEOTIDE SEQUENCE [LARGE SCALE GENOMIC DNA]</scope>
    <source>
        <strain evidence="13">DSM 24868</strain>
    </source>
</reference>
<dbReference type="SMART" id="SM00637">
    <property type="entry name" value="CBD_II"/>
    <property type="match status" value="1"/>
</dbReference>
<evidence type="ECO:0000256" key="9">
    <source>
        <dbReference type="RuleBase" id="RU361186"/>
    </source>
</evidence>
<feature type="active site" description="Proton donor" evidence="8">
    <location>
        <position position="195"/>
    </location>
</feature>
<feature type="chain" id="PRO_5039746471" description="Glucanase" evidence="9">
    <location>
        <begin position="19"/>
        <end position="590"/>
    </location>
</feature>
<gene>
    <name evidence="12" type="ORF">SAMN05421637_0749</name>
</gene>
<dbReference type="PANTHER" id="PTHR34876">
    <property type="match status" value="1"/>
</dbReference>
<keyword evidence="4" id="KW-1015">Disulfide bond</keyword>
<dbReference type="InterPro" id="IPR016288">
    <property type="entry name" value="Beta_cellobiohydrolase"/>
</dbReference>
<dbReference type="InterPro" id="IPR001919">
    <property type="entry name" value="CBD2"/>
</dbReference>
<keyword evidence="7 9" id="KW-0624">Polysaccharide degradation</keyword>
<evidence type="ECO:0000256" key="2">
    <source>
        <dbReference type="ARBA" id="ARBA00022801"/>
    </source>
</evidence>
<evidence type="ECO:0000313" key="12">
    <source>
        <dbReference type="EMBL" id="SEJ09322.1"/>
    </source>
</evidence>
<feature type="signal peptide" evidence="9">
    <location>
        <begin position="1"/>
        <end position="18"/>
    </location>
</feature>
<feature type="domain" description="CBM2" evidence="11">
    <location>
        <begin position="491"/>
        <end position="590"/>
    </location>
</feature>
<dbReference type="Gene3D" id="2.60.40.290">
    <property type="match status" value="1"/>
</dbReference>
<evidence type="ECO:0000256" key="4">
    <source>
        <dbReference type="ARBA" id="ARBA00023157"/>
    </source>
</evidence>
<sequence length="590" mass="61207">MRVTPGIAGAVIAVLALAGCTGGDDDPSPTPTASASDGSDATMVIGGDDHVDNPYDGAVMYVNEDWSTNVRETAGESTDAVLAASMKAVANQPTAVWLDRIAAIEGTSDARGLEAHLDAALRQAESAEDGAPVVVTLVIYDLPGRDCYALASSGELSATDADMARYREDYIDVIAEILAREEYADLRIVAVVEPDSLPNLVTNATDSRCEDAAPYYREGVVYALDSFARLGHVYSYLDAAHSGWLGWPDNAGGAVALFAEIAQETQAGFGSIDGFVTDTANTTPLEEPFLDATDTVGGQEVRNASFYETNPDIDEVSWAADLWSRATAAGFAESTGIVIDTSRNGWGGTARPTAASSSTDLETYVDESRVDRRVHRGAWCNPAGAGLGMRPEASPEGYPDAHLDAFMWVKPPGESDGSSRLIANDQGKAFDQMCDPAYESDRLGGQLTGALPDAPISGAWFPAQFAELVANAYPPVGTDVTTDGALGTPTPTLGSGACTAMLTVRDSWEGGYVADVTVTANVDVSNWSVELPAGTVVRDGAADIWGVVESGGSVSPTGWSATLAAGASATFGWVGVGDDPAAGPLVCNAS</sequence>
<comment type="similarity">
    <text evidence="9">Belongs to the glycosyl hydrolase family 6.</text>
</comment>
<dbReference type="eggNOG" id="COG5297">
    <property type="taxonomic scope" value="Bacteria"/>
</dbReference>
<keyword evidence="13" id="KW-1185">Reference proteome</keyword>
<dbReference type="EC" id="3.2.1.-" evidence="9"/>
<dbReference type="InterPro" id="IPR001524">
    <property type="entry name" value="Glyco_hydro_6_CS"/>
</dbReference>
<evidence type="ECO:0000256" key="8">
    <source>
        <dbReference type="PROSITE-ProRule" id="PRU10057"/>
    </source>
</evidence>
<evidence type="ECO:0000256" key="10">
    <source>
        <dbReference type="SAM" id="MobiDB-lite"/>
    </source>
</evidence>
<dbReference type="GO" id="GO:0030245">
    <property type="term" value="P:cellulose catabolic process"/>
    <property type="evidence" value="ECO:0007669"/>
    <property type="project" value="UniProtKB-KW"/>
</dbReference>
<dbReference type="RefSeq" id="WP_052406092.1">
    <property type="nucleotide sequence ID" value="NZ_BBLU01000017.1"/>
</dbReference>
<dbReference type="Proteomes" id="UP000183315">
    <property type="component" value="Unassembled WGS sequence"/>
</dbReference>
<evidence type="ECO:0000256" key="6">
    <source>
        <dbReference type="ARBA" id="ARBA00023295"/>
    </source>
</evidence>
<dbReference type="SUPFAM" id="SSF49384">
    <property type="entry name" value="Carbohydrate-binding domain"/>
    <property type="match status" value="1"/>
</dbReference>
<keyword evidence="3 9" id="KW-0136">Cellulose degradation</keyword>
<dbReference type="PRINTS" id="PR00733">
    <property type="entry name" value="GLHYDRLASE6"/>
</dbReference>
<keyword evidence="5 9" id="KW-0119">Carbohydrate metabolism</keyword>
<proteinExistence type="inferred from homology"/>
<dbReference type="Gene3D" id="3.20.20.40">
    <property type="entry name" value="1, 4-beta cellobiohydrolase"/>
    <property type="match status" value="1"/>
</dbReference>
<dbReference type="InterPro" id="IPR012291">
    <property type="entry name" value="CBM2_carb-bd_dom_sf"/>
</dbReference>
<keyword evidence="1 9" id="KW-0732">Signal</keyword>
<evidence type="ECO:0000313" key="13">
    <source>
        <dbReference type="Proteomes" id="UP000183315"/>
    </source>
</evidence>
<name>A0A1H6W9T8_9MICO</name>
<dbReference type="InterPro" id="IPR008965">
    <property type="entry name" value="CBM2/CBM3_carb-bd_dom_sf"/>
</dbReference>
<dbReference type="SUPFAM" id="SSF51989">
    <property type="entry name" value="Glycosyl hydrolases family 6, cellulases"/>
    <property type="match status" value="1"/>
</dbReference>
<dbReference type="PANTHER" id="PTHR34876:SF4">
    <property type="entry name" value="1,4-BETA-D-GLUCAN CELLOBIOHYDROLASE C-RELATED"/>
    <property type="match status" value="1"/>
</dbReference>
<evidence type="ECO:0000256" key="7">
    <source>
        <dbReference type="ARBA" id="ARBA00023326"/>
    </source>
</evidence>
<evidence type="ECO:0000256" key="3">
    <source>
        <dbReference type="ARBA" id="ARBA00023001"/>
    </source>
</evidence>
<keyword evidence="6 9" id="KW-0326">Glycosidase</keyword>
<dbReference type="STRING" id="1043493.SAMN05421637_0749"/>
<dbReference type="AlphaFoldDB" id="A0A1H6W9T8"/>